<feature type="compositionally biased region" description="Polar residues" evidence="1">
    <location>
        <begin position="93"/>
        <end position="117"/>
    </location>
</feature>
<dbReference type="GO" id="GO:0005737">
    <property type="term" value="C:cytoplasm"/>
    <property type="evidence" value="ECO:0007669"/>
    <property type="project" value="TreeGrafter"/>
</dbReference>
<sequence>MKGSMGGGMGGGMSMQGAYGGGMAGSAGAMGSTSSMCAGGGMGMGSGMGGKGVIGQGSQENTANSAGTGLRFPLSMRRPPGLGPDSTPAARFQMQQSQHELRVMQQNSAAQWGSGSQMGMPGGCKGMGMRPQGMGMRPPAPPPAPPGTAGVGAAATPKFPAALQSWLQRLFAHQSTSGQSDPLLQKQTHVYLRNWVQQWVKTGELWQRNWEIATLPTPDEIRRNLAPGTLSGRGPDGIPASGSALDAQRPKASGAAPSQLPQGQGFSRSFPGLAGFGGPSKGSLGSSYKSRSRSRSRGGGRDWRAARRQRSNSSSSQSRSRSRRRSRSRGGKEDWDKRRDSKGKGKGGKDKGKDKDGEEKELREKVRSFLNQKIDASYGRAKQKDLQDDLQYEFNVNPKKFRTLFQQTLAQYMTAYSTGGADAAWPGDGKGPVTQGEADMRSQRANRFQAHLNGDKAAVAMVSFNDGEPAWDGGPIVGELNDMCSREEAKEREMTRQLDKFEWKKGTDAKTAEVNLALATRKYQRSSADKAYKGSSVRSLKACWRTMEYLMTEILDFDVNPKPAYAIQSAQFIDIYSYLRDRTRSVRVDLHLQQPTSTTHQVFAESHECCLRFEMLSLYLLIGKGVATTTEKYDTKLGLKAISQTIEPLLNCYQAIRDKLLVKSILAEAMGGFDLDDADAEPDYSSPWEMSSRRFIILLLMTFSPEGLMSHLSKLSREILSHPLVNFATQVYAAFQTDNYARFLRLYRDADFLSAVAMSGVADLARVRTLWLLVRTYPQPIGDKLPLANLKNMLAFASDDHAKSFLAFHGLQIVIDPAAEGGAYIIFPKKGTPEAAQLILLEGTKLPEKCDFPKGADSMLVAKYQALACSRADIVFGSADPMVEVAPEPLEEPMEPLGEPMEPVGEQLEAVGEEEELEGGQLGDALQEQLDHSPQEQPDPAGTGTTETTDKTEERGANETPELAKDEGSQQKPGSGETARPDGES</sequence>
<name>A0A813LQT5_POLGL</name>
<evidence type="ECO:0000313" key="3">
    <source>
        <dbReference type="EMBL" id="CAE8735086.1"/>
    </source>
</evidence>
<proteinExistence type="predicted"/>
<evidence type="ECO:0000259" key="2">
    <source>
        <dbReference type="Pfam" id="PF03399"/>
    </source>
</evidence>
<dbReference type="InterPro" id="IPR045107">
    <property type="entry name" value="SAC3/GANP/THP3"/>
</dbReference>
<dbReference type="AlphaFoldDB" id="A0A813LQT5"/>
<protein>
    <recommendedName>
        <fullName evidence="2">SAC3/GANP/THP3 conserved domain-containing protein</fullName>
    </recommendedName>
</protein>
<dbReference type="InterPro" id="IPR005062">
    <property type="entry name" value="SAC3/GANP/THP3_conserved"/>
</dbReference>
<feature type="region of interest" description="Disordered" evidence="1">
    <location>
        <begin position="912"/>
        <end position="985"/>
    </location>
</feature>
<dbReference type="PANTHER" id="PTHR12436:SF3">
    <property type="entry name" value="GERMINAL-CENTER ASSOCIATED NUCLEAR PROTEIN"/>
    <property type="match status" value="1"/>
</dbReference>
<dbReference type="Pfam" id="PF03399">
    <property type="entry name" value="SAC3_GANP"/>
    <property type="match status" value="1"/>
</dbReference>
<dbReference type="PANTHER" id="PTHR12436">
    <property type="entry name" value="80 KDA MCM3-ASSOCIATED PROTEIN"/>
    <property type="match status" value="1"/>
</dbReference>
<feature type="region of interest" description="Disordered" evidence="1">
    <location>
        <begin position="221"/>
        <end position="363"/>
    </location>
</feature>
<feature type="compositionally biased region" description="Basic and acidic residues" evidence="1">
    <location>
        <begin position="330"/>
        <end position="363"/>
    </location>
</feature>
<evidence type="ECO:0000256" key="1">
    <source>
        <dbReference type="SAM" id="MobiDB-lite"/>
    </source>
</evidence>
<feature type="compositionally biased region" description="Basic residues" evidence="1">
    <location>
        <begin position="320"/>
        <end position="329"/>
    </location>
</feature>
<evidence type="ECO:0000313" key="4">
    <source>
        <dbReference type="Proteomes" id="UP000626109"/>
    </source>
</evidence>
<accession>A0A813LQT5</accession>
<feature type="compositionally biased region" description="Basic and acidic residues" evidence="1">
    <location>
        <begin position="948"/>
        <end position="969"/>
    </location>
</feature>
<feature type="region of interest" description="Disordered" evidence="1">
    <location>
        <begin position="50"/>
        <end position="117"/>
    </location>
</feature>
<feature type="domain" description="SAC3/GANP/THP3 conserved" evidence="2">
    <location>
        <begin position="483"/>
        <end position="813"/>
    </location>
</feature>
<dbReference type="GO" id="GO:0006406">
    <property type="term" value="P:mRNA export from nucleus"/>
    <property type="evidence" value="ECO:0007669"/>
    <property type="project" value="TreeGrafter"/>
</dbReference>
<dbReference type="Proteomes" id="UP000626109">
    <property type="component" value="Unassembled WGS sequence"/>
</dbReference>
<dbReference type="GO" id="GO:0070390">
    <property type="term" value="C:transcription export complex 2"/>
    <property type="evidence" value="ECO:0007669"/>
    <property type="project" value="TreeGrafter"/>
</dbReference>
<comment type="caution">
    <text evidence="3">The sequence shown here is derived from an EMBL/GenBank/DDBJ whole genome shotgun (WGS) entry which is preliminary data.</text>
</comment>
<dbReference type="EMBL" id="CAJNNW010036513">
    <property type="protein sequence ID" value="CAE8735086.1"/>
    <property type="molecule type" value="Genomic_DNA"/>
</dbReference>
<organism evidence="3 4">
    <name type="scientific">Polarella glacialis</name>
    <name type="common">Dinoflagellate</name>
    <dbReference type="NCBI Taxonomy" id="89957"/>
    <lineage>
        <taxon>Eukaryota</taxon>
        <taxon>Sar</taxon>
        <taxon>Alveolata</taxon>
        <taxon>Dinophyceae</taxon>
        <taxon>Suessiales</taxon>
        <taxon>Suessiaceae</taxon>
        <taxon>Polarella</taxon>
    </lineage>
</organism>
<reference evidence="3" key="1">
    <citation type="submission" date="2021-02" db="EMBL/GenBank/DDBJ databases">
        <authorList>
            <person name="Dougan E. K."/>
            <person name="Rhodes N."/>
            <person name="Thang M."/>
            <person name="Chan C."/>
        </authorList>
    </citation>
    <scope>NUCLEOTIDE SEQUENCE</scope>
</reference>
<gene>
    <name evidence="3" type="ORF">PGLA2088_LOCUS47660</name>
</gene>
<dbReference type="Gene3D" id="1.25.40.990">
    <property type="match status" value="1"/>
</dbReference>